<evidence type="ECO:0000256" key="1">
    <source>
        <dbReference type="SAM" id="MobiDB-lite"/>
    </source>
</evidence>
<name>A0ABW4T3B3_9ACTN</name>
<dbReference type="Proteomes" id="UP001597368">
    <property type="component" value="Unassembled WGS sequence"/>
</dbReference>
<dbReference type="EMBL" id="JBHUFV010000043">
    <property type="protein sequence ID" value="MFD1935442.1"/>
    <property type="molecule type" value="Genomic_DNA"/>
</dbReference>
<keyword evidence="3" id="KW-1185">Reference proteome</keyword>
<dbReference type="RefSeq" id="WP_379575560.1">
    <property type="nucleotide sequence ID" value="NZ_JBHUFV010000043.1"/>
</dbReference>
<protein>
    <recommendedName>
        <fullName evidence="4">Transposase</fullName>
    </recommendedName>
</protein>
<sequence length="81" mass="9570">MDSYLREGLRPEDVDRWVQSTTILHSNGDGRIGTLRRELLILSKRRLALVLRQYLNHYNEHRPHQSRKQLARTPQRSPPAT</sequence>
<accession>A0ABW4T3B3</accession>
<gene>
    <name evidence="2" type="ORF">ACFSKW_28605</name>
</gene>
<organism evidence="2 3">
    <name type="scientific">Nonomuraea mangrovi</name>
    <dbReference type="NCBI Taxonomy" id="2316207"/>
    <lineage>
        <taxon>Bacteria</taxon>
        <taxon>Bacillati</taxon>
        <taxon>Actinomycetota</taxon>
        <taxon>Actinomycetes</taxon>
        <taxon>Streptosporangiales</taxon>
        <taxon>Streptosporangiaceae</taxon>
        <taxon>Nonomuraea</taxon>
    </lineage>
</organism>
<evidence type="ECO:0000313" key="3">
    <source>
        <dbReference type="Proteomes" id="UP001597368"/>
    </source>
</evidence>
<reference evidence="3" key="1">
    <citation type="journal article" date="2019" name="Int. J. Syst. Evol. Microbiol.">
        <title>The Global Catalogue of Microorganisms (GCM) 10K type strain sequencing project: providing services to taxonomists for standard genome sequencing and annotation.</title>
        <authorList>
            <consortium name="The Broad Institute Genomics Platform"/>
            <consortium name="The Broad Institute Genome Sequencing Center for Infectious Disease"/>
            <person name="Wu L."/>
            <person name="Ma J."/>
        </authorList>
    </citation>
    <scope>NUCLEOTIDE SEQUENCE [LARGE SCALE GENOMIC DNA]</scope>
    <source>
        <strain evidence="3">ICMP 6774ER</strain>
    </source>
</reference>
<evidence type="ECO:0008006" key="4">
    <source>
        <dbReference type="Google" id="ProtNLM"/>
    </source>
</evidence>
<evidence type="ECO:0000313" key="2">
    <source>
        <dbReference type="EMBL" id="MFD1935442.1"/>
    </source>
</evidence>
<comment type="caution">
    <text evidence="2">The sequence shown here is derived from an EMBL/GenBank/DDBJ whole genome shotgun (WGS) entry which is preliminary data.</text>
</comment>
<proteinExistence type="predicted"/>
<feature type="region of interest" description="Disordered" evidence="1">
    <location>
        <begin position="58"/>
        <end position="81"/>
    </location>
</feature>